<dbReference type="InterPro" id="IPR017455">
    <property type="entry name" value="Znf_FYVE-rel"/>
</dbReference>
<evidence type="ECO:0000256" key="3">
    <source>
        <dbReference type="ARBA" id="ARBA00022553"/>
    </source>
</evidence>
<dbReference type="SUPFAM" id="SSF46785">
    <property type="entry name" value="Winged helix' DNA-binding domain"/>
    <property type="match status" value="1"/>
</dbReference>
<evidence type="ECO:0000256" key="6">
    <source>
        <dbReference type="ARBA" id="ARBA00022741"/>
    </source>
</evidence>
<dbReference type="GO" id="GO:0010008">
    <property type="term" value="C:endosome membrane"/>
    <property type="evidence" value="ECO:0007669"/>
    <property type="project" value="UniProtKB-SubCell"/>
</dbReference>
<dbReference type="GO" id="GO:0090385">
    <property type="term" value="P:phagosome-lysosome fusion"/>
    <property type="evidence" value="ECO:0007669"/>
    <property type="project" value="TreeGrafter"/>
</dbReference>
<feature type="domain" description="PIPK" evidence="19">
    <location>
        <begin position="1926"/>
        <end position="2246"/>
    </location>
</feature>
<dbReference type="GO" id="GO:0032438">
    <property type="term" value="P:melanosome organization"/>
    <property type="evidence" value="ECO:0007669"/>
    <property type="project" value="TreeGrafter"/>
</dbReference>
<comment type="catalytic activity">
    <reaction evidence="13">
        <text>a 1,2-diacyl-sn-glycero-3-phospho-(1D-myo-inositol-3-phosphate) + ATP = a 1,2-diacyl-sn-glycero-3-phospho-(1D-myo-inositol-3,5-bisphosphate) + ADP + H(+)</text>
        <dbReference type="Rhea" id="RHEA:13609"/>
        <dbReference type="ChEBI" id="CHEBI:15378"/>
        <dbReference type="ChEBI" id="CHEBI:30616"/>
        <dbReference type="ChEBI" id="CHEBI:57923"/>
        <dbReference type="ChEBI" id="CHEBI:58088"/>
        <dbReference type="ChEBI" id="CHEBI:456216"/>
        <dbReference type="EC" id="2.7.1.150"/>
    </reaction>
    <physiologicalReaction direction="left-to-right" evidence="13">
        <dbReference type="Rhea" id="RHEA:13610"/>
    </physiologicalReaction>
</comment>
<dbReference type="GO" id="GO:1903426">
    <property type="term" value="P:regulation of reactive oxygen species biosynthetic process"/>
    <property type="evidence" value="ECO:0007669"/>
    <property type="project" value="TreeGrafter"/>
</dbReference>
<dbReference type="GO" id="GO:0052810">
    <property type="term" value="F:1-phosphatidylinositol-5-kinase activity"/>
    <property type="evidence" value="ECO:0007669"/>
    <property type="project" value="UniProtKB-ARBA"/>
</dbReference>
<dbReference type="CDD" id="cd03334">
    <property type="entry name" value="Fab1_TCP"/>
    <property type="match status" value="1"/>
</dbReference>
<dbReference type="InterPro" id="IPR036388">
    <property type="entry name" value="WH-like_DNA-bd_sf"/>
</dbReference>
<dbReference type="InterPro" id="IPR027484">
    <property type="entry name" value="PInositol-4-P-5-kinase_N"/>
</dbReference>
<feature type="compositionally biased region" description="Basic and acidic residues" evidence="16">
    <location>
        <begin position="1902"/>
        <end position="1911"/>
    </location>
</feature>
<dbReference type="Gene3D" id="3.50.7.10">
    <property type="entry name" value="GroEL"/>
    <property type="match status" value="1"/>
</dbReference>
<dbReference type="InterPro" id="IPR027483">
    <property type="entry name" value="PInositol-4-P-4/5-kinase_C_sf"/>
</dbReference>
<dbReference type="InterPro" id="IPR002498">
    <property type="entry name" value="PInositol-4-P-4/5-kinase_core"/>
</dbReference>
<evidence type="ECO:0000313" key="20">
    <source>
        <dbReference type="EMBL" id="CAC5388450.1"/>
    </source>
</evidence>
<dbReference type="PROSITE" id="PS51455">
    <property type="entry name" value="PIPK"/>
    <property type="match status" value="1"/>
</dbReference>
<feature type="compositionally biased region" description="Basic and acidic residues" evidence="16">
    <location>
        <begin position="1563"/>
        <end position="1573"/>
    </location>
</feature>
<dbReference type="InterPro" id="IPR000306">
    <property type="entry name" value="Znf_FYVE"/>
</dbReference>
<dbReference type="SMART" id="SM00064">
    <property type="entry name" value="FYVE"/>
    <property type="match status" value="1"/>
</dbReference>
<evidence type="ECO:0000256" key="8">
    <source>
        <dbReference type="ARBA" id="ARBA00022771"/>
    </source>
</evidence>
<dbReference type="Gene3D" id="3.30.800.10">
    <property type="entry name" value="Phosphatidylinositol Phosphate Kinase II Beta"/>
    <property type="match status" value="1"/>
</dbReference>
<feature type="compositionally biased region" description="Polar residues" evidence="16">
    <location>
        <begin position="1704"/>
        <end position="1738"/>
    </location>
</feature>
<organism evidence="20 21">
    <name type="scientific">Mytilus coruscus</name>
    <name type="common">Sea mussel</name>
    <dbReference type="NCBI Taxonomy" id="42192"/>
    <lineage>
        <taxon>Eukaryota</taxon>
        <taxon>Metazoa</taxon>
        <taxon>Spiralia</taxon>
        <taxon>Lophotrochozoa</taxon>
        <taxon>Mollusca</taxon>
        <taxon>Bivalvia</taxon>
        <taxon>Autobranchia</taxon>
        <taxon>Pteriomorphia</taxon>
        <taxon>Mytilida</taxon>
        <taxon>Mytiloidea</taxon>
        <taxon>Mytilidae</taxon>
        <taxon>Mytilinae</taxon>
        <taxon>Mytilus</taxon>
    </lineage>
</organism>
<keyword evidence="5" id="KW-0479">Metal-binding</keyword>
<evidence type="ECO:0000256" key="9">
    <source>
        <dbReference type="ARBA" id="ARBA00022777"/>
    </source>
</evidence>
<dbReference type="GO" id="GO:0005524">
    <property type="term" value="F:ATP binding"/>
    <property type="evidence" value="ECO:0007669"/>
    <property type="project" value="UniProtKB-UniRule"/>
</dbReference>
<keyword evidence="11 15" id="KW-0067">ATP-binding</keyword>
<feature type="compositionally biased region" description="Polar residues" evidence="16">
    <location>
        <begin position="1"/>
        <end position="21"/>
    </location>
</feature>
<dbReference type="FunFam" id="3.30.800.10:FF:000004">
    <property type="entry name" value="1-phosphatidylinositol 3-phosphate 5-kinase isoform X1"/>
    <property type="match status" value="1"/>
</dbReference>
<sequence>MSQWDDPPTTLTSFGPLSSDISEGGSLFTRLWNRKKNGSRSASREGSTERKPNTSDKEVLSTSSPVSDDKPVEDKPSLPQVKHVVKPSLPDIYSTATARTLTGVLNRLSSIVRTGTPQTYKDSDFKQYWMPDESCRECYDCGDKFTTFRRRHHCRICGQIFCSKCCNQELQGRIIGYKGGIRVCTYCGKVAMSALQNDSSGHISVDDKEELQLSMDPESQVYSLWGSKKRTSQDLARSSSILAPGTPSIDVLIPFDLSQSSSDTDMNTGLGRKFLEDSVQLREIWRQIVDQSKGVEMQSHRIRLKTYYKCIVGNKLVDWLLSNDKAAQRMQAVVIGQALLDAGYLEIIGGQQNIFQDNFTLYKPSETTPIDPPDISITDSTEPQWLQEIDVKTDQLESFTASEDQSSSGQEETTASTFYVPLDSNEDNEFEPLPRQDSHAAGYTEDIISASMFSGSQSIPATKLIKSVCWRNSDTLKEENGERRAYSLLKKAHQDHLNGLVQQMLCDEGLSKTWTDIVIGTAQRVSNYVRPDVREEGDDMNILKYVKFKKIPGDTKEQTWLVHGVVFTRNIAHKQMSQKLVNPYILLLKGSIEYQRVENKFSSLEPQILQEEEFLKKSVKKISSLHPKPNIVIVEKSVSRLAQNYLLEKGITLVYNVKLSVMEKIERLTQGCIVPSIDGIVSGPITLGFCHNFKVCHFNLPSGETKTLLCFDGCAQHLGCTIVLRGGSKGELTRIKKVVKLMITACYNSQLEMSYCMDEFAMPDSRADDSLMESDSVINFTEEKTSVKVSDYLQDSKSGVNLLKLDSGDTNKDIIRNEERTTDHLGKDNNQSKMTLDRPVFNIGENDSSGENISTSETDIKKGEINMQDNLSESITPENLMEANQNEYNRRKFDHTENVGSFVAVGDNCKTNLHNMTLRIDEGQQKIKRQQSTGLIPLNDQSDPLYMYQKNQDDAIFYSSVTLQAKTQKRCAKFKKTLAEILLSTSPYIKFELPYLETELGSRSIVRNFFKDDLFWSKYFEPVAYREKKKQLVETYCPPKPASPWSDIEIKEPHPLILTQITGSLKDKNLQHLIADFRARGGRIQLRPRTAVSEADKPDTHQVTEKTTPGVDCLDYSNHQKFMVLLSSHSENSTNYPNPCVPPQLVSMPFYSGQDMTLGGFLEKFCFRESYCCQPYMCPSENCEIPLLDHVRRIVHGHGSIFISLRKLSNCVPGGDKDIMMWNWCRKCRQATPLAAMSNDTWSLSFAKFLELRFYVNTFTRRMGPDPCYHSLHHSFSQYFGRRNIVATFKYMPVIKKEIVLPPSVISLDSKVMLYQWTALRDSMRSVERRGLEMYSGILEQLVTINSSSDDLSKMIVDLTNMLESEKHRLKELIHKGRLEVTKKEKEKTENMAEYFALYDDSLKMMRFLADADINWRSKMQELYSQHKKTRTSQSKKDKDTGSLAGEPKRDSATSLPSTNETLRKKESSASLPISDDRRDQIIVSSLSNKNQGSVGSASSFSETIATQRDKSVLEPETGIQIDRNSIASSVFETETKTQTKTDPTTSKSFGESSSDLNIGLDSAKHSHEDNRPGSKINPINVTSTLQDLQTEVDQDKLECDQLESEPVEEIKLDRTVLDRTWSGVFVDKSDLPSITDPININQSNFLDESGIYSVTPGLEAGIGPYSNRLSGACFSPYVVLHTLHEGLDGRKSSFISQDKPPLGQQTESVTIETKSRDSPSQLSGNISTESSALSVNELQPQQTSSQLQKTSSQPQKSSSQPQQSSSQPSDVHTVPISLSVGIEIQTDKVDTEKKVKTRKEATKKMEDFTDSQQVERISGIMKKTFTNFLSGTGLPPLPFPFECREHHLLPTCYKVPVVVYDQEPSSIIAYALSSYDYQQRLQEIQSAFTSSQKLIKDLKSSEDELGDSSKKNGGSTLSFVKNKDSSPKMPRLDSVHYNAKIETGSGEFDELEGFSILSSSLPESTKSGKTTAGPHIELQYSDHMAKFYCKIYFAEHFRKLRKLIFPAGEEMFIRSLSRCKMWEAKGGKSGSKFCKTDDQRFILKQMSGAEIDVFEKFGPEYFTYMNKSYVEQKPTALGKIVGVYRIGFRNTHTNAGMRQDLLVMENLFYQRKISQTFDLKGSERNRLASTSGKRDEEQVLLDTNLLNLSIESPLYIYPHSKTLLMNVISRDSQFLAANLVMDYSLLVGLDENSDELVLGIIDYIRTFTWDKKLETILKSAGGKLPTVVSPEIYKSRFLSAMTRYFLPVPDQWTGKDFDPTLS</sequence>
<feature type="region of interest" description="Disordered" evidence="16">
    <location>
        <begin position="1692"/>
        <end position="1773"/>
    </location>
</feature>
<feature type="region of interest" description="Disordered" evidence="16">
    <location>
        <begin position="1533"/>
        <end position="1580"/>
    </location>
</feature>
<feature type="compositionally biased region" description="Basic and acidic residues" evidence="16">
    <location>
        <begin position="42"/>
        <end position="59"/>
    </location>
</feature>
<evidence type="ECO:0000259" key="17">
    <source>
        <dbReference type="PROSITE" id="PS50178"/>
    </source>
</evidence>
<dbReference type="Pfam" id="PF01504">
    <property type="entry name" value="PIP5K"/>
    <property type="match status" value="1"/>
</dbReference>
<evidence type="ECO:0000256" key="14">
    <source>
        <dbReference type="PROSITE-ProRule" id="PRU00091"/>
    </source>
</evidence>
<accession>A0A6J8BZY9</accession>
<feature type="region of interest" description="Disordered" evidence="16">
    <location>
        <begin position="1425"/>
        <end position="1516"/>
    </location>
</feature>
<dbReference type="Pfam" id="PF01363">
    <property type="entry name" value="FYVE"/>
    <property type="match status" value="1"/>
</dbReference>
<keyword evidence="12" id="KW-0472">Membrane</keyword>
<dbReference type="EMBL" id="CACVKT020004163">
    <property type="protein sequence ID" value="CAC5388450.1"/>
    <property type="molecule type" value="Genomic_DNA"/>
</dbReference>
<feature type="compositionally biased region" description="Polar residues" evidence="16">
    <location>
        <begin position="1483"/>
        <end position="1507"/>
    </location>
</feature>
<feature type="domain" description="FYVE-type" evidence="17">
    <location>
        <begin position="132"/>
        <end position="187"/>
    </location>
</feature>
<dbReference type="InterPro" id="IPR044769">
    <property type="entry name" value="PIKfyve_PIPKc"/>
</dbReference>
<keyword evidence="10" id="KW-0862">Zinc</keyword>
<dbReference type="EC" id="2.7.1.150" evidence="2"/>
<evidence type="ECO:0000256" key="11">
    <source>
        <dbReference type="ARBA" id="ARBA00022840"/>
    </source>
</evidence>
<feature type="region of interest" description="Disordered" evidence="16">
    <location>
        <begin position="1902"/>
        <end position="1932"/>
    </location>
</feature>
<keyword evidence="21" id="KW-1185">Reference proteome</keyword>
<dbReference type="InterPro" id="IPR013083">
    <property type="entry name" value="Znf_RING/FYVE/PHD"/>
</dbReference>
<feature type="compositionally biased region" description="Basic and acidic residues" evidence="16">
    <location>
        <begin position="1922"/>
        <end position="1932"/>
    </location>
</feature>
<dbReference type="InterPro" id="IPR043548">
    <property type="entry name" value="PIKfyve"/>
</dbReference>
<dbReference type="Gene3D" id="1.10.10.10">
    <property type="entry name" value="Winged helix-like DNA-binding domain superfamily/Winged helix DNA-binding domain"/>
    <property type="match status" value="1"/>
</dbReference>
<dbReference type="PROSITE" id="PS50186">
    <property type="entry name" value="DEP"/>
    <property type="match status" value="1"/>
</dbReference>
<keyword evidence="6 15" id="KW-0547">Nucleotide-binding</keyword>
<dbReference type="Gene3D" id="3.30.810.10">
    <property type="entry name" value="2-Layer Sandwich"/>
    <property type="match status" value="1"/>
</dbReference>
<evidence type="ECO:0000256" key="2">
    <source>
        <dbReference type="ARBA" id="ARBA00012009"/>
    </source>
</evidence>
<evidence type="ECO:0000256" key="12">
    <source>
        <dbReference type="ARBA" id="ARBA00023136"/>
    </source>
</evidence>
<evidence type="ECO:0000256" key="4">
    <source>
        <dbReference type="ARBA" id="ARBA00022679"/>
    </source>
</evidence>
<dbReference type="FunFam" id="3.30.810.10:FF:000001">
    <property type="entry name" value="1-phosphatidylinositol 3-phosphate 5-kinase FAB1"/>
    <property type="match status" value="1"/>
</dbReference>
<dbReference type="InterPro" id="IPR000591">
    <property type="entry name" value="DEP_dom"/>
</dbReference>
<evidence type="ECO:0000256" key="10">
    <source>
        <dbReference type="ARBA" id="ARBA00022833"/>
    </source>
</evidence>
<dbReference type="GO" id="GO:0008270">
    <property type="term" value="F:zinc ion binding"/>
    <property type="evidence" value="ECO:0007669"/>
    <property type="project" value="UniProtKB-KW"/>
</dbReference>
<evidence type="ECO:0000256" key="7">
    <source>
        <dbReference type="ARBA" id="ARBA00022753"/>
    </source>
</evidence>
<reference evidence="20 21" key="1">
    <citation type="submission" date="2020-06" db="EMBL/GenBank/DDBJ databases">
        <authorList>
            <person name="Li R."/>
            <person name="Bekaert M."/>
        </authorList>
    </citation>
    <scope>NUCLEOTIDE SEQUENCE [LARGE SCALE GENOMIC DNA]</scope>
    <source>
        <strain evidence="21">wild</strain>
    </source>
</reference>
<evidence type="ECO:0000259" key="19">
    <source>
        <dbReference type="PROSITE" id="PS51455"/>
    </source>
</evidence>
<feature type="region of interest" description="Disordered" evidence="16">
    <location>
        <begin position="1"/>
        <end position="79"/>
    </location>
</feature>
<dbReference type="Proteomes" id="UP000507470">
    <property type="component" value="Unassembled WGS sequence"/>
</dbReference>
<evidence type="ECO:0000256" key="15">
    <source>
        <dbReference type="PROSITE-ProRule" id="PRU00781"/>
    </source>
</evidence>
<dbReference type="InterPro" id="IPR011011">
    <property type="entry name" value="Znf_FYVE_PHD"/>
</dbReference>
<dbReference type="InterPro" id="IPR002423">
    <property type="entry name" value="Cpn60/GroEL/TCP-1"/>
</dbReference>
<evidence type="ECO:0000313" key="21">
    <source>
        <dbReference type="Proteomes" id="UP000507470"/>
    </source>
</evidence>
<dbReference type="Gene3D" id="3.30.40.10">
    <property type="entry name" value="Zinc/RING finger domain, C3HC4 (zinc finger)"/>
    <property type="match status" value="1"/>
</dbReference>
<dbReference type="GO" id="GO:0035556">
    <property type="term" value="P:intracellular signal transduction"/>
    <property type="evidence" value="ECO:0007669"/>
    <property type="project" value="InterPro"/>
</dbReference>
<dbReference type="CDD" id="cd17300">
    <property type="entry name" value="PIPKc_PIKfyve"/>
    <property type="match status" value="1"/>
</dbReference>
<feature type="compositionally biased region" description="Low complexity" evidence="16">
    <location>
        <begin position="1739"/>
        <end position="1770"/>
    </location>
</feature>
<dbReference type="GO" id="GO:0046488">
    <property type="term" value="P:phosphatidylinositol metabolic process"/>
    <property type="evidence" value="ECO:0007669"/>
    <property type="project" value="UniProtKB-UniRule"/>
</dbReference>
<evidence type="ECO:0000259" key="18">
    <source>
        <dbReference type="PROSITE" id="PS50186"/>
    </source>
</evidence>
<dbReference type="InterPro" id="IPR027409">
    <property type="entry name" value="GroEL-like_apical_dom_sf"/>
</dbReference>
<dbReference type="Pfam" id="PF00118">
    <property type="entry name" value="Cpn60_TCP1"/>
    <property type="match status" value="1"/>
</dbReference>
<evidence type="ECO:0000256" key="13">
    <source>
        <dbReference type="ARBA" id="ARBA00052820"/>
    </source>
</evidence>
<evidence type="ECO:0000256" key="16">
    <source>
        <dbReference type="SAM" id="MobiDB-lite"/>
    </source>
</evidence>
<dbReference type="PROSITE" id="PS50178">
    <property type="entry name" value="ZF_FYVE"/>
    <property type="match status" value="1"/>
</dbReference>
<evidence type="ECO:0000256" key="1">
    <source>
        <dbReference type="ARBA" id="ARBA00004608"/>
    </source>
</evidence>
<dbReference type="PANTHER" id="PTHR46715:SF1">
    <property type="entry name" value="1-PHOSPHATIDYLINOSITOL 3-PHOSPHATE 5-KINASE"/>
    <property type="match status" value="1"/>
</dbReference>
<keyword evidence="9 15" id="KW-0418">Kinase</keyword>
<keyword evidence="7" id="KW-0967">Endosome</keyword>
<dbReference type="GO" id="GO:0000285">
    <property type="term" value="F:1-phosphatidylinositol-3-phosphate 5-kinase activity"/>
    <property type="evidence" value="ECO:0007669"/>
    <property type="project" value="UniProtKB-EC"/>
</dbReference>
<dbReference type="SUPFAM" id="SSF57903">
    <property type="entry name" value="FYVE/PHD zinc finger"/>
    <property type="match status" value="1"/>
</dbReference>
<feature type="compositionally biased region" description="Basic and acidic residues" evidence="16">
    <location>
        <begin position="67"/>
        <end position="76"/>
    </location>
</feature>
<dbReference type="OrthoDB" id="158357at2759"/>
<dbReference type="Pfam" id="PF00610">
    <property type="entry name" value="DEP"/>
    <property type="match status" value="1"/>
</dbReference>
<dbReference type="InterPro" id="IPR036390">
    <property type="entry name" value="WH_DNA-bd_sf"/>
</dbReference>
<evidence type="ECO:0000256" key="5">
    <source>
        <dbReference type="ARBA" id="ARBA00022723"/>
    </source>
</evidence>
<dbReference type="SMART" id="SM00049">
    <property type="entry name" value="DEP"/>
    <property type="match status" value="1"/>
</dbReference>
<protein>
    <recommendedName>
        <fullName evidence="2">1-phosphatidylinositol-3-phosphate 5-kinase</fullName>
        <ecNumber evidence="2">2.7.1.150</ecNumber>
    </recommendedName>
</protein>
<comment type="subcellular location">
    <subcellularLocation>
        <location evidence="1">Endosome membrane</location>
    </subcellularLocation>
</comment>
<dbReference type="FunFam" id="3.50.7.10:FF:000007">
    <property type="entry name" value="1-phosphatidylinositol 3-phosphate 5-kinase isoform X1"/>
    <property type="match status" value="1"/>
</dbReference>
<keyword evidence="8 14" id="KW-0863">Zinc-finger</keyword>
<feature type="domain" description="DEP" evidence="18">
    <location>
        <begin position="291"/>
        <end position="366"/>
    </location>
</feature>
<dbReference type="CDD" id="cd15725">
    <property type="entry name" value="FYVE_PIKfyve_Fab1"/>
    <property type="match status" value="1"/>
</dbReference>
<keyword evidence="4 15" id="KW-0808">Transferase</keyword>
<dbReference type="SUPFAM" id="SSF56104">
    <property type="entry name" value="SAICAR synthase-like"/>
    <property type="match status" value="1"/>
</dbReference>
<dbReference type="SUPFAM" id="SSF52029">
    <property type="entry name" value="GroEL apical domain-like"/>
    <property type="match status" value="1"/>
</dbReference>
<dbReference type="SMART" id="SM00330">
    <property type="entry name" value="PIPKc"/>
    <property type="match status" value="1"/>
</dbReference>
<feature type="compositionally biased region" description="Basic and acidic residues" evidence="16">
    <location>
        <begin position="1435"/>
        <end position="1452"/>
    </location>
</feature>
<dbReference type="FunFam" id="3.30.40.10:FF:000057">
    <property type="entry name" value="1-phosphatidylinositol 3-phosphate 5-kinase isoform X1"/>
    <property type="match status" value="1"/>
</dbReference>
<name>A0A6J8BZY9_MYTCO</name>
<proteinExistence type="predicted"/>
<gene>
    <name evidence="20" type="ORF">MCOR_23712</name>
</gene>
<keyword evidence="3" id="KW-0597">Phosphoprotein</keyword>
<dbReference type="PANTHER" id="PTHR46715">
    <property type="entry name" value="1-PHOSPHATIDYLINOSITOL 3-PHOSPHATE 5-KINASE"/>
    <property type="match status" value="1"/>
</dbReference>